<reference evidence="2" key="3">
    <citation type="submission" date="2025-09" db="UniProtKB">
        <authorList>
            <consortium name="Ensembl"/>
        </authorList>
    </citation>
    <scope>IDENTIFICATION</scope>
</reference>
<evidence type="ECO:0000313" key="2">
    <source>
        <dbReference type="Ensembl" id="ENSNFUP00015037196.1"/>
    </source>
</evidence>
<dbReference type="SUPFAM" id="SSF49899">
    <property type="entry name" value="Concanavalin A-like lectins/glucanases"/>
    <property type="match status" value="1"/>
</dbReference>
<reference evidence="2" key="2">
    <citation type="submission" date="2025-08" db="UniProtKB">
        <authorList>
            <consortium name="Ensembl"/>
        </authorList>
    </citation>
    <scope>IDENTIFICATION</scope>
</reference>
<dbReference type="PANTHER" id="PTHR24099:SF16">
    <property type="entry name" value="E3 UBIQUITIN-PROTEIN LIGASE MIDLINE-1-LIKE ISOFORM X1"/>
    <property type="match status" value="1"/>
</dbReference>
<dbReference type="Proteomes" id="UP000694548">
    <property type="component" value="Chromosome sgr15"/>
</dbReference>
<feature type="domain" description="B30.2/SPRY" evidence="1">
    <location>
        <begin position="231"/>
        <end position="425"/>
    </location>
</feature>
<dbReference type="PANTHER" id="PTHR24099">
    <property type="entry name" value="E3 UBIQUITIN-PROTEIN LIGASE TRIM36-RELATED"/>
    <property type="match status" value="1"/>
</dbReference>
<dbReference type="InterPro" id="IPR043136">
    <property type="entry name" value="B30.2/SPRY_sf"/>
</dbReference>
<protein>
    <submittedName>
        <fullName evidence="2">SPRY domain containing 4</fullName>
    </submittedName>
</protein>
<dbReference type="InterPro" id="IPR013320">
    <property type="entry name" value="ConA-like_dom_sf"/>
</dbReference>
<proteinExistence type="predicted"/>
<dbReference type="InterPro" id="IPR003879">
    <property type="entry name" value="Butyrophylin_SPRY"/>
</dbReference>
<dbReference type="Gene3D" id="2.60.120.920">
    <property type="match status" value="1"/>
</dbReference>
<name>A0A8C6P295_NOTFU</name>
<dbReference type="InterPro" id="IPR001870">
    <property type="entry name" value="B30.2/SPRY"/>
</dbReference>
<sequence>MTCTCIAPLRVRIPKRFTLQCIIHPFTHTFTHVMSYDVATVALGRTDRGEASTGTTGPSDHHQHARWVKCLTQGHNRIPCLGTGIKLATFRLLDNPVNLLSYCCPIDLRTKVFQTHILKSDLAQRIRPCFKIGTFTQTYINNTNALVFVSCFGPRNSVNGHVAVHGAECCFGRGGAVPLQACRGRRAAGSHNRQQHVINYRGNMAMAISASRFCLQAERTVFSLSPGLRRSVSLPARARFISTSTASNFQFRLDEHTAHSSLDLFKKDTGIIYRMMGLDPTQVQDNPKRFREWAVVFGDSKISSGRHYWEITVKKSQEFRLGVAEAQMSRDECVGTNSSSWVFGYAQRKWFAMTNSKVVPVTLVGKPDRVGILLDFEAGVLGLVNVERPCIIHALRAQFKAPLCPAFGLWDGELLTHSGLEEPEGLK</sequence>
<accession>A0A8C6P295</accession>
<dbReference type="InterPro" id="IPR003877">
    <property type="entry name" value="SPRY_dom"/>
</dbReference>
<gene>
    <name evidence="2" type="primary">SPRYD4</name>
    <name evidence="2" type="synonym">spryd4</name>
</gene>
<dbReference type="PROSITE" id="PS50188">
    <property type="entry name" value="B302_SPRY"/>
    <property type="match status" value="1"/>
</dbReference>
<dbReference type="InterPro" id="IPR050617">
    <property type="entry name" value="E3_ligase_FN3/SPRY"/>
</dbReference>
<reference evidence="2" key="1">
    <citation type="submission" date="2014-08" db="EMBL/GenBank/DDBJ databases">
        <authorList>
            <person name="Senf B."/>
            <person name="Petzold A."/>
            <person name="Downie B.R."/>
            <person name="Koch P."/>
            <person name="Platzer M."/>
        </authorList>
    </citation>
    <scope>NUCLEOTIDE SEQUENCE [LARGE SCALE GENOMIC DNA]</scope>
    <source>
        <strain evidence="2">GRZ</strain>
    </source>
</reference>
<organism evidence="2 3">
    <name type="scientific">Nothobranchius furzeri</name>
    <name type="common">Turquoise killifish</name>
    <dbReference type="NCBI Taxonomy" id="105023"/>
    <lineage>
        <taxon>Eukaryota</taxon>
        <taxon>Metazoa</taxon>
        <taxon>Chordata</taxon>
        <taxon>Craniata</taxon>
        <taxon>Vertebrata</taxon>
        <taxon>Euteleostomi</taxon>
        <taxon>Actinopterygii</taxon>
        <taxon>Neopterygii</taxon>
        <taxon>Teleostei</taxon>
        <taxon>Neoteleostei</taxon>
        <taxon>Acanthomorphata</taxon>
        <taxon>Ovalentaria</taxon>
        <taxon>Atherinomorphae</taxon>
        <taxon>Cyprinodontiformes</taxon>
        <taxon>Nothobranchiidae</taxon>
        <taxon>Nothobranchius</taxon>
    </lineage>
</organism>
<dbReference type="Pfam" id="PF00622">
    <property type="entry name" value="SPRY"/>
    <property type="match status" value="1"/>
</dbReference>
<dbReference type="PRINTS" id="PR01407">
    <property type="entry name" value="BUTYPHLNCDUF"/>
</dbReference>
<dbReference type="AlphaFoldDB" id="A0A8C6P295"/>
<keyword evidence="3" id="KW-1185">Reference proteome</keyword>
<dbReference type="GeneTree" id="ENSGT00940000159780"/>
<evidence type="ECO:0000313" key="3">
    <source>
        <dbReference type="Proteomes" id="UP000694548"/>
    </source>
</evidence>
<dbReference type="Ensembl" id="ENSNFUT00015038837.1">
    <property type="protein sequence ID" value="ENSNFUP00015037196.1"/>
    <property type="gene ID" value="ENSNFUG00015017996.1"/>
</dbReference>
<evidence type="ECO:0000259" key="1">
    <source>
        <dbReference type="PROSITE" id="PS50188"/>
    </source>
</evidence>
<dbReference type="SMART" id="SM00449">
    <property type="entry name" value="SPRY"/>
    <property type="match status" value="1"/>
</dbReference>